<name>A0ACC3S7U5_9PEZI</name>
<gene>
    <name evidence="1" type="ORF">M8818_006737</name>
</gene>
<dbReference type="EMBL" id="JAMKPW020000041">
    <property type="protein sequence ID" value="KAK8196572.1"/>
    <property type="molecule type" value="Genomic_DNA"/>
</dbReference>
<sequence length="150" mass="17742">MYEDIEWYESFEGEHVLELQSWYSREEKGVTIEEKRALDITYQGSYHHVCAECATDEQIETYWDLPSDNDGLPPELWCECDMLSHFVDRWLCLPCFLVEETEAYSRCHSRDRRTYIKDSNPAAEYPLRCKIVNEVGIILRTVRNALAYLS</sequence>
<evidence type="ECO:0000313" key="1">
    <source>
        <dbReference type="EMBL" id="KAK8196572.1"/>
    </source>
</evidence>
<comment type="caution">
    <text evidence="1">The sequence shown here is derived from an EMBL/GenBank/DDBJ whole genome shotgun (WGS) entry which is preliminary data.</text>
</comment>
<protein>
    <submittedName>
        <fullName evidence="1">Uncharacterized protein</fullName>
    </submittedName>
</protein>
<evidence type="ECO:0000313" key="2">
    <source>
        <dbReference type="Proteomes" id="UP001320706"/>
    </source>
</evidence>
<dbReference type="Proteomes" id="UP001320706">
    <property type="component" value="Unassembled WGS sequence"/>
</dbReference>
<keyword evidence="2" id="KW-1185">Reference proteome</keyword>
<organism evidence="1 2">
    <name type="scientific">Zalaria obscura</name>
    <dbReference type="NCBI Taxonomy" id="2024903"/>
    <lineage>
        <taxon>Eukaryota</taxon>
        <taxon>Fungi</taxon>
        <taxon>Dikarya</taxon>
        <taxon>Ascomycota</taxon>
        <taxon>Pezizomycotina</taxon>
        <taxon>Dothideomycetes</taxon>
        <taxon>Dothideomycetidae</taxon>
        <taxon>Dothideales</taxon>
        <taxon>Zalariaceae</taxon>
        <taxon>Zalaria</taxon>
    </lineage>
</organism>
<reference evidence="1" key="1">
    <citation type="submission" date="2024-02" db="EMBL/GenBank/DDBJ databases">
        <title>Metagenome Assembled Genome of Zalaria obscura JY119.</title>
        <authorList>
            <person name="Vighnesh L."/>
            <person name="Jagadeeshwari U."/>
            <person name="Venkata Ramana C."/>
            <person name="Sasikala C."/>
        </authorList>
    </citation>
    <scope>NUCLEOTIDE SEQUENCE</scope>
    <source>
        <strain evidence="1">JY119</strain>
    </source>
</reference>
<proteinExistence type="predicted"/>
<accession>A0ACC3S7U5</accession>